<dbReference type="Pfam" id="PF01751">
    <property type="entry name" value="Toprim"/>
    <property type="match status" value="1"/>
</dbReference>
<evidence type="ECO:0000313" key="14">
    <source>
        <dbReference type="Proteomes" id="UP000250223"/>
    </source>
</evidence>
<evidence type="ECO:0000256" key="5">
    <source>
        <dbReference type="ARBA" id="ARBA00023125"/>
    </source>
</evidence>
<protein>
    <recommendedName>
        <fullName evidence="3">DNA topoisomerase</fullName>
        <ecNumber evidence="3">5.6.2.1</ecNumber>
    </recommendedName>
    <alternativeName>
        <fullName evidence="10">Omega-protein</fullName>
    </alternativeName>
    <alternativeName>
        <fullName evidence="9">Relaxing enzyme</fullName>
    </alternativeName>
    <alternativeName>
        <fullName evidence="7">Swivelase</fullName>
    </alternativeName>
    <alternativeName>
        <fullName evidence="8">Untwisting enzyme</fullName>
    </alternativeName>
</protein>
<dbReference type="GO" id="GO:0003677">
    <property type="term" value="F:DNA binding"/>
    <property type="evidence" value="ECO:0007669"/>
    <property type="project" value="UniProtKB-KW"/>
</dbReference>
<dbReference type="GO" id="GO:0006265">
    <property type="term" value="P:DNA topological change"/>
    <property type="evidence" value="ECO:0007669"/>
    <property type="project" value="InterPro"/>
</dbReference>
<dbReference type="PROSITE" id="PS52039">
    <property type="entry name" value="TOPO_IA_2"/>
    <property type="match status" value="1"/>
</dbReference>
<accession>A0A2X2W148</accession>
<dbReference type="InterPro" id="IPR013824">
    <property type="entry name" value="Topo_IA_cen_sub1"/>
</dbReference>
<evidence type="ECO:0000256" key="10">
    <source>
        <dbReference type="ARBA" id="ARBA00032877"/>
    </source>
</evidence>
<dbReference type="Gene3D" id="3.40.50.140">
    <property type="match status" value="1"/>
</dbReference>
<evidence type="ECO:0000256" key="2">
    <source>
        <dbReference type="ARBA" id="ARBA00009446"/>
    </source>
</evidence>
<evidence type="ECO:0000256" key="1">
    <source>
        <dbReference type="ARBA" id="ARBA00000213"/>
    </source>
</evidence>
<evidence type="ECO:0000259" key="11">
    <source>
        <dbReference type="PROSITE" id="PS50880"/>
    </source>
</evidence>
<gene>
    <name evidence="13" type="primary">topB_2</name>
    <name evidence="13" type="ORF">NCTC13028_01709</name>
</gene>
<dbReference type="SUPFAM" id="SSF56712">
    <property type="entry name" value="Prokaryotic type I DNA topoisomerase"/>
    <property type="match status" value="1"/>
</dbReference>
<dbReference type="SMART" id="SM00493">
    <property type="entry name" value="TOPRIM"/>
    <property type="match status" value="1"/>
</dbReference>
<dbReference type="EMBL" id="UAWC01000023">
    <property type="protein sequence ID" value="SQB35096.1"/>
    <property type="molecule type" value="Genomic_DNA"/>
</dbReference>
<evidence type="ECO:0000256" key="6">
    <source>
        <dbReference type="ARBA" id="ARBA00023235"/>
    </source>
</evidence>
<dbReference type="InterPro" id="IPR013826">
    <property type="entry name" value="Topo_IA_cen_sub3"/>
</dbReference>
<dbReference type="InterPro" id="IPR023406">
    <property type="entry name" value="Topo_IA_AS"/>
</dbReference>
<dbReference type="InterPro" id="IPR013825">
    <property type="entry name" value="Topo_IA_cen_sub2"/>
</dbReference>
<dbReference type="CDD" id="cd00186">
    <property type="entry name" value="TOP1Ac"/>
    <property type="match status" value="1"/>
</dbReference>
<evidence type="ECO:0000256" key="3">
    <source>
        <dbReference type="ARBA" id="ARBA00012891"/>
    </source>
</evidence>
<evidence type="ECO:0000256" key="9">
    <source>
        <dbReference type="ARBA" id="ARBA00032235"/>
    </source>
</evidence>
<dbReference type="Gene3D" id="1.10.460.10">
    <property type="entry name" value="Topoisomerase I, domain 2"/>
    <property type="match status" value="1"/>
</dbReference>
<dbReference type="PROSITE" id="PS00396">
    <property type="entry name" value="TOPO_IA_1"/>
    <property type="match status" value="1"/>
</dbReference>
<evidence type="ECO:0000256" key="8">
    <source>
        <dbReference type="ARBA" id="ARBA00031985"/>
    </source>
</evidence>
<reference evidence="13 14" key="1">
    <citation type="submission" date="2018-06" db="EMBL/GenBank/DDBJ databases">
        <authorList>
            <consortium name="Pathogen Informatics"/>
            <person name="Doyle S."/>
        </authorList>
    </citation>
    <scope>NUCLEOTIDE SEQUENCE [LARGE SCALE GENOMIC DNA]</scope>
    <source>
        <strain evidence="13 14">NCTC13028</strain>
    </source>
</reference>
<dbReference type="InterPro" id="IPR003601">
    <property type="entry name" value="Topo_IA_2"/>
</dbReference>
<dbReference type="InterPro" id="IPR023405">
    <property type="entry name" value="Topo_IA_core_domain"/>
</dbReference>
<dbReference type="Gene3D" id="1.10.290.10">
    <property type="entry name" value="Topoisomerase I, domain 4"/>
    <property type="match status" value="1"/>
</dbReference>
<dbReference type="GO" id="GO:0003917">
    <property type="term" value="F:DNA topoisomerase type I (single strand cut, ATP-independent) activity"/>
    <property type="evidence" value="ECO:0007669"/>
    <property type="project" value="UniProtKB-EC"/>
</dbReference>
<feature type="domain" description="Topo IA-type catalytic" evidence="12">
    <location>
        <begin position="162"/>
        <end position="601"/>
    </location>
</feature>
<dbReference type="PANTHER" id="PTHR11390">
    <property type="entry name" value="PROKARYOTIC DNA TOPOISOMERASE"/>
    <property type="match status" value="1"/>
</dbReference>
<name>A0A2X2W148_CLOCO</name>
<evidence type="ECO:0000313" key="13">
    <source>
        <dbReference type="EMBL" id="SQB35096.1"/>
    </source>
</evidence>
<dbReference type="Pfam" id="PF01131">
    <property type="entry name" value="Topoisom_bac"/>
    <property type="match status" value="1"/>
</dbReference>
<dbReference type="AlphaFoldDB" id="A0A2X2W148"/>
<sequence length="728" mass="84449">MAKVIIAEKPSVAKNIADALNIKTRRDGYFEGKEYLITWAFGHLLQLYDAKDYDEKMKGWKLEKFPFIPLNFKYKIKNQANNKSFTDKGAQKQINIIKNLIERENVDGVISATDFDREGQIIGDEIFSYLEIKKPIYRLLLNEWTPDEVKKGMKNLKSNEDMEFLRDAGISRQWSDWIIGINLTSVATLKYNINDSKILNIGRVLLPTLKIIYDRDKEIENFKATTYYKLLANFKTEKVEEFEGTYYEKNSEKFEDKNYLKRVGDLLKDKTGNIVDKKVEKKKEYAPYLFNLSNLQGHITSKYKGWTSDKVLKVAQSLYEKKFITYPRTSSSVLDESLEGRTKKVLETLKKGLPYENQIRFNKSKRIFDSSKVESHSAITPTYIKPSKLTRDEEIVYTAIKNRFIMQFMPIAEFEETKITIKINDENIKGEFISKGKVQIVEGWRIVEKIDTKDTILPLVEIKQKVDVVSDKIKSVTKKPPKHHTEKTLLRVMETCGKSFKDEENSEEMMNAILSGFSIGTAATRADTIKKLKDIGYIETKGKSLICTKLGRTLVEIFPVKELLDLEYTGKLEKTLSDIEKGKFEKNEFMDLIYEFTNKSVELIKNDNSMLNKIKINLPKGVERLGKCPQCGNPVIEGNKGYGCSNWRSGCRFIIWKNDKYIQSFGKKVTKDMVKILLEKGRVGFRNLKSKKGNVFTACFTYEKNKEKGYYSWKMHFLNNKEFKNENN</sequence>
<dbReference type="PRINTS" id="PR00417">
    <property type="entry name" value="PRTPISMRASEI"/>
</dbReference>
<keyword evidence="4" id="KW-0799">Topoisomerase</keyword>
<dbReference type="SMART" id="SM00437">
    <property type="entry name" value="TOP1Ac"/>
    <property type="match status" value="1"/>
</dbReference>
<evidence type="ECO:0000256" key="7">
    <source>
        <dbReference type="ARBA" id="ARBA00030003"/>
    </source>
</evidence>
<proteinExistence type="inferred from homology"/>
<dbReference type="InterPro" id="IPR003602">
    <property type="entry name" value="Topo_IA_DNA-bd_dom"/>
</dbReference>
<dbReference type="GO" id="GO:0006310">
    <property type="term" value="P:DNA recombination"/>
    <property type="evidence" value="ECO:0007669"/>
    <property type="project" value="TreeGrafter"/>
</dbReference>
<dbReference type="PANTHER" id="PTHR11390:SF21">
    <property type="entry name" value="DNA TOPOISOMERASE 3-ALPHA"/>
    <property type="match status" value="1"/>
</dbReference>
<dbReference type="InterPro" id="IPR013497">
    <property type="entry name" value="Topo_IA_cen"/>
</dbReference>
<feature type="domain" description="Toprim" evidence="11">
    <location>
        <begin position="2"/>
        <end position="145"/>
    </location>
</feature>
<dbReference type="EC" id="5.6.2.1" evidence="3"/>
<dbReference type="InterPro" id="IPR034144">
    <property type="entry name" value="TOPRIM_TopoIII"/>
</dbReference>
<dbReference type="GO" id="GO:0043597">
    <property type="term" value="C:cytoplasmic replication fork"/>
    <property type="evidence" value="ECO:0007669"/>
    <property type="project" value="TreeGrafter"/>
</dbReference>
<dbReference type="Gene3D" id="2.70.20.10">
    <property type="entry name" value="Topoisomerase I, domain 3"/>
    <property type="match status" value="1"/>
</dbReference>
<dbReference type="InterPro" id="IPR006171">
    <property type="entry name" value="TOPRIM_dom"/>
</dbReference>
<dbReference type="RefSeq" id="WP_111921551.1">
    <property type="nucleotide sequence ID" value="NZ_UAWC01000023.1"/>
</dbReference>
<keyword evidence="6 13" id="KW-0413">Isomerase</keyword>
<dbReference type="PROSITE" id="PS50880">
    <property type="entry name" value="TOPRIM"/>
    <property type="match status" value="1"/>
</dbReference>
<evidence type="ECO:0000256" key="4">
    <source>
        <dbReference type="ARBA" id="ARBA00023029"/>
    </source>
</evidence>
<dbReference type="CDD" id="cd03362">
    <property type="entry name" value="TOPRIM_TopoIA_TopoIII"/>
    <property type="match status" value="1"/>
</dbReference>
<dbReference type="GO" id="GO:0006281">
    <property type="term" value="P:DNA repair"/>
    <property type="evidence" value="ECO:0007669"/>
    <property type="project" value="TreeGrafter"/>
</dbReference>
<organism evidence="13 14">
    <name type="scientific">Clostridium cochlearium</name>
    <dbReference type="NCBI Taxonomy" id="1494"/>
    <lineage>
        <taxon>Bacteria</taxon>
        <taxon>Bacillati</taxon>
        <taxon>Bacillota</taxon>
        <taxon>Clostridia</taxon>
        <taxon>Eubacteriales</taxon>
        <taxon>Clostridiaceae</taxon>
        <taxon>Clostridium</taxon>
    </lineage>
</organism>
<keyword evidence="5" id="KW-0238">DNA-binding</keyword>
<comment type="catalytic activity">
    <reaction evidence="1">
        <text>ATP-independent breakage of single-stranded DNA, followed by passage and rejoining.</text>
        <dbReference type="EC" id="5.6.2.1"/>
    </reaction>
</comment>
<evidence type="ECO:0000259" key="12">
    <source>
        <dbReference type="PROSITE" id="PS52039"/>
    </source>
</evidence>
<dbReference type="InterPro" id="IPR000380">
    <property type="entry name" value="Topo_IA"/>
</dbReference>
<dbReference type="Proteomes" id="UP000250223">
    <property type="component" value="Unassembled WGS sequence"/>
</dbReference>
<comment type="similarity">
    <text evidence="2">Belongs to the type IA topoisomerase family.</text>
</comment>
<dbReference type="SMART" id="SM00436">
    <property type="entry name" value="TOP1Bc"/>
    <property type="match status" value="1"/>
</dbReference>